<comment type="caution">
    <text evidence="3">The sequence shown here is derived from an EMBL/GenBank/DDBJ whole genome shotgun (WGS) entry which is preliminary data.</text>
</comment>
<organism evidence="3 4">
    <name type="scientific">Sphingomonas rustica</name>
    <dbReference type="NCBI Taxonomy" id="3103142"/>
    <lineage>
        <taxon>Bacteria</taxon>
        <taxon>Pseudomonadati</taxon>
        <taxon>Pseudomonadota</taxon>
        <taxon>Alphaproteobacteria</taxon>
        <taxon>Sphingomonadales</taxon>
        <taxon>Sphingomonadaceae</taxon>
        <taxon>Sphingomonas</taxon>
    </lineage>
</organism>
<dbReference type="Proteomes" id="UP001427805">
    <property type="component" value="Unassembled WGS sequence"/>
</dbReference>
<protein>
    <submittedName>
        <fullName evidence="3">Enoyl-CoA hydratase-related protein</fullName>
    </submittedName>
</protein>
<dbReference type="Gene3D" id="3.90.226.10">
    <property type="entry name" value="2-enoyl-CoA Hydratase, Chain A, domain 1"/>
    <property type="match status" value="1"/>
</dbReference>
<evidence type="ECO:0000313" key="4">
    <source>
        <dbReference type="Proteomes" id="UP001427805"/>
    </source>
</evidence>
<dbReference type="Pfam" id="PF00378">
    <property type="entry name" value="ECH_1"/>
    <property type="match status" value="1"/>
</dbReference>
<evidence type="ECO:0000256" key="2">
    <source>
        <dbReference type="RuleBase" id="RU003707"/>
    </source>
</evidence>
<comment type="similarity">
    <text evidence="1 2">Belongs to the enoyl-CoA hydratase/isomerase family.</text>
</comment>
<dbReference type="EMBL" id="JBDIZK010000003">
    <property type="protein sequence ID" value="MEN3746896.1"/>
    <property type="molecule type" value="Genomic_DNA"/>
</dbReference>
<keyword evidence="4" id="KW-1185">Reference proteome</keyword>
<dbReference type="RefSeq" id="WP_346245887.1">
    <property type="nucleotide sequence ID" value="NZ_JBDIZK010000003.1"/>
</dbReference>
<dbReference type="PANTHER" id="PTHR11941">
    <property type="entry name" value="ENOYL-COA HYDRATASE-RELATED"/>
    <property type="match status" value="1"/>
</dbReference>
<dbReference type="PROSITE" id="PS00166">
    <property type="entry name" value="ENOYL_COA_HYDRATASE"/>
    <property type="match status" value="1"/>
</dbReference>
<dbReference type="InterPro" id="IPR029045">
    <property type="entry name" value="ClpP/crotonase-like_dom_sf"/>
</dbReference>
<proteinExistence type="inferred from homology"/>
<dbReference type="PANTHER" id="PTHR11941:SF54">
    <property type="entry name" value="ENOYL-COA HYDRATASE, MITOCHONDRIAL"/>
    <property type="match status" value="1"/>
</dbReference>
<gene>
    <name evidence="3" type="ORF">TPR58_06940</name>
</gene>
<name>A0ABV0B7M7_9SPHN</name>
<reference evidence="3 4" key="1">
    <citation type="submission" date="2024-05" db="EMBL/GenBank/DDBJ databases">
        <title>Sphingomonas sp. HF-S3 16S ribosomal RNA gene Genome sequencing and assembly.</title>
        <authorList>
            <person name="Lee H."/>
        </authorList>
    </citation>
    <scope>NUCLEOTIDE SEQUENCE [LARGE SCALE GENOMIC DNA]</scope>
    <source>
        <strain evidence="3 4">HF-S3</strain>
    </source>
</reference>
<dbReference type="InterPro" id="IPR018376">
    <property type="entry name" value="Enoyl-CoA_hyd/isom_CS"/>
</dbReference>
<dbReference type="CDD" id="cd06558">
    <property type="entry name" value="crotonase-like"/>
    <property type="match status" value="1"/>
</dbReference>
<evidence type="ECO:0000313" key="3">
    <source>
        <dbReference type="EMBL" id="MEN3746896.1"/>
    </source>
</evidence>
<dbReference type="SUPFAM" id="SSF52096">
    <property type="entry name" value="ClpP/crotonase"/>
    <property type="match status" value="1"/>
</dbReference>
<dbReference type="InterPro" id="IPR001753">
    <property type="entry name" value="Enoyl-CoA_hydra/iso"/>
</dbReference>
<accession>A0ABV0B7M7</accession>
<evidence type="ECO:0000256" key="1">
    <source>
        <dbReference type="ARBA" id="ARBA00005254"/>
    </source>
</evidence>
<sequence length="251" mass="26474">MIGQSDAMIQIERDGAIATVTLNRPEARNALPIAGWQALSEAAAALADSDARVVILQSHVPLIFSAGADIAEFSRFEAGDATRFRLAMRRGIDAVAALPMPVIAAIDGGCYGAAVALILACDLRVAGQGAQFAATPAKLGIGYPREDVARLSAQIGRGNASRMLFSGEIVEAIDAHAMGLVELHWEDAGPLARTFADRIAANAPGAMRLLKRALADPDDAGLDDAFDACFDSAEFAEGRAAFRERRRPVFQ</sequence>